<protein>
    <submittedName>
        <fullName evidence="3">F-box protein At2g26160</fullName>
    </submittedName>
</protein>
<keyword evidence="2" id="KW-1185">Reference proteome</keyword>
<evidence type="ECO:0000259" key="1">
    <source>
        <dbReference type="Pfam" id="PF03478"/>
    </source>
</evidence>
<dbReference type="InParanoid" id="A0A6I9R970"/>
<dbReference type="KEGG" id="egu:105045360"/>
<name>A0A6I9R970_ELAGV</name>
<proteinExistence type="predicted"/>
<dbReference type="OrthoDB" id="730275at2759"/>
<sequence length="396" mass="44076">MKKKPHLLHQDMKELMILDWSMLCTDLIQEIAVFLLAGDVVDYIGLRSVCKAWRSATADPRNPTFHVPPPRSWIMLCSDGDAADSRHFLHLSTGKSLRLRLPELDHHKIIGCADGLLVLQDKATTAVRLLNPFTKSLTHLPPLAMLVEGELDHVQVTSAAVTFSSFSGLSTVMLSFYHLQRLAFANVGDGEWVITDRLQNFHFTSTLCYEGRFYATDYNGSIAVCDIGPPPTVTPILIQSFDLHVMNSYLVESAGDLLLVRRYYSSAISGGFVDTSKFEVFKVDLSGWLPKLVPMKSLGDRALFLAQNRTLSVSARDFPGIRGNSIYFGVCSLQDSAGVFHLEDGSFESLSYHQGLIHGGKAGKELLCRPFSLFDHLLCYCEHKDWSKGVMYSGFC</sequence>
<dbReference type="PANTHER" id="PTHR33165">
    <property type="entry name" value="F-BOX DOMAIN CONTAINING PROTEIN-LIKE-RELATED"/>
    <property type="match status" value="1"/>
</dbReference>
<dbReference type="AlphaFoldDB" id="A0A6I9R970"/>
<accession>A0A6I9R970</accession>
<evidence type="ECO:0000313" key="3">
    <source>
        <dbReference type="RefSeq" id="XP_010921913.1"/>
    </source>
</evidence>
<feature type="domain" description="KIB1-4 beta-propeller" evidence="1">
    <location>
        <begin position="88"/>
        <end position="335"/>
    </location>
</feature>
<dbReference type="Proteomes" id="UP000504607">
    <property type="component" value="Chromosome 5"/>
</dbReference>
<dbReference type="Pfam" id="PF03478">
    <property type="entry name" value="Beta-prop_KIB1-4"/>
    <property type="match status" value="1"/>
</dbReference>
<organism evidence="2 3">
    <name type="scientific">Elaeis guineensis var. tenera</name>
    <name type="common">Oil palm</name>
    <dbReference type="NCBI Taxonomy" id="51953"/>
    <lineage>
        <taxon>Eukaryota</taxon>
        <taxon>Viridiplantae</taxon>
        <taxon>Streptophyta</taxon>
        <taxon>Embryophyta</taxon>
        <taxon>Tracheophyta</taxon>
        <taxon>Spermatophyta</taxon>
        <taxon>Magnoliopsida</taxon>
        <taxon>Liliopsida</taxon>
        <taxon>Arecaceae</taxon>
        <taxon>Arecoideae</taxon>
        <taxon>Cocoseae</taxon>
        <taxon>Elaeidinae</taxon>
        <taxon>Elaeis</taxon>
    </lineage>
</organism>
<dbReference type="GeneID" id="105045360"/>
<evidence type="ECO:0000313" key="2">
    <source>
        <dbReference type="Proteomes" id="UP000504607"/>
    </source>
</evidence>
<dbReference type="InterPro" id="IPR005174">
    <property type="entry name" value="KIB1-4_b-propeller"/>
</dbReference>
<reference evidence="3" key="1">
    <citation type="submission" date="2025-08" db="UniProtKB">
        <authorList>
            <consortium name="RefSeq"/>
        </authorList>
    </citation>
    <scope>IDENTIFICATION</scope>
</reference>
<gene>
    <name evidence="3" type="primary">LOC105045360</name>
</gene>
<dbReference type="RefSeq" id="XP_010921913.1">
    <property type="nucleotide sequence ID" value="XM_010923611.3"/>
</dbReference>
<dbReference type="FunCoup" id="A0A6I9R970">
    <property type="interactions" value="8"/>
</dbReference>